<evidence type="ECO:0000256" key="1">
    <source>
        <dbReference type="SAM" id="SignalP"/>
    </source>
</evidence>
<sequence length="158" mass="17655">MSLKITALSVFLFSISSQNHAVAFFGDRATFTTALVSCFNRLTTRVIDSGATEVFDLNENAWIIFEVFQEADVGCNCTTTCLDVTSRVDMYLTYEHRPRLNDNWDGWDCRQTLPKNTQTCQVSVPEPDSTCLVAVRGDLLDRPHSKCEIRCTVDGADG</sequence>
<protein>
    <recommendedName>
        <fullName evidence="4">Secreted protein</fullName>
    </recommendedName>
</protein>
<dbReference type="InParanoid" id="A0A1Z5K615"/>
<organism evidence="2 3">
    <name type="scientific">Fistulifera solaris</name>
    <name type="common">Oleaginous diatom</name>
    <dbReference type="NCBI Taxonomy" id="1519565"/>
    <lineage>
        <taxon>Eukaryota</taxon>
        <taxon>Sar</taxon>
        <taxon>Stramenopiles</taxon>
        <taxon>Ochrophyta</taxon>
        <taxon>Bacillariophyta</taxon>
        <taxon>Bacillariophyceae</taxon>
        <taxon>Bacillariophycidae</taxon>
        <taxon>Naviculales</taxon>
        <taxon>Naviculaceae</taxon>
        <taxon>Fistulifera</taxon>
    </lineage>
</organism>
<evidence type="ECO:0008006" key="4">
    <source>
        <dbReference type="Google" id="ProtNLM"/>
    </source>
</evidence>
<proteinExistence type="predicted"/>
<keyword evidence="3" id="KW-1185">Reference proteome</keyword>
<dbReference type="Proteomes" id="UP000198406">
    <property type="component" value="Unassembled WGS sequence"/>
</dbReference>
<evidence type="ECO:0000313" key="3">
    <source>
        <dbReference type="Proteomes" id="UP000198406"/>
    </source>
</evidence>
<keyword evidence="1" id="KW-0732">Signal</keyword>
<feature type="signal peptide" evidence="1">
    <location>
        <begin position="1"/>
        <end position="21"/>
    </location>
</feature>
<accession>A0A1Z5K615</accession>
<reference evidence="2 3" key="1">
    <citation type="journal article" date="2015" name="Plant Cell">
        <title>Oil accumulation by the oleaginous diatom Fistulifera solaris as revealed by the genome and transcriptome.</title>
        <authorList>
            <person name="Tanaka T."/>
            <person name="Maeda Y."/>
            <person name="Veluchamy A."/>
            <person name="Tanaka M."/>
            <person name="Abida H."/>
            <person name="Marechal E."/>
            <person name="Bowler C."/>
            <person name="Muto M."/>
            <person name="Sunaga Y."/>
            <person name="Tanaka M."/>
            <person name="Yoshino T."/>
            <person name="Taniguchi T."/>
            <person name="Fukuda Y."/>
            <person name="Nemoto M."/>
            <person name="Matsumoto M."/>
            <person name="Wong P.S."/>
            <person name="Aburatani S."/>
            <person name="Fujibuchi W."/>
        </authorList>
    </citation>
    <scope>NUCLEOTIDE SEQUENCE [LARGE SCALE GENOMIC DNA]</scope>
    <source>
        <strain evidence="2 3">JPCC DA0580</strain>
    </source>
</reference>
<evidence type="ECO:0000313" key="2">
    <source>
        <dbReference type="EMBL" id="GAX21733.1"/>
    </source>
</evidence>
<feature type="chain" id="PRO_5012825832" description="Secreted protein" evidence="1">
    <location>
        <begin position="22"/>
        <end position="158"/>
    </location>
</feature>
<comment type="caution">
    <text evidence="2">The sequence shown here is derived from an EMBL/GenBank/DDBJ whole genome shotgun (WGS) entry which is preliminary data.</text>
</comment>
<gene>
    <name evidence="2" type="ORF">FisN_31Lh018</name>
</gene>
<dbReference type="EMBL" id="BDSP01000172">
    <property type="protein sequence ID" value="GAX21733.1"/>
    <property type="molecule type" value="Genomic_DNA"/>
</dbReference>
<dbReference type="AlphaFoldDB" id="A0A1Z5K615"/>
<name>A0A1Z5K615_FISSO</name>